<evidence type="ECO:0000256" key="2">
    <source>
        <dbReference type="SAM" id="Phobius"/>
    </source>
</evidence>
<evidence type="ECO:0000313" key="4">
    <source>
        <dbReference type="Proteomes" id="UP001295423"/>
    </source>
</evidence>
<feature type="transmembrane region" description="Helical" evidence="2">
    <location>
        <begin position="129"/>
        <end position="149"/>
    </location>
</feature>
<name>A0AAD2G3Y1_9STRA</name>
<evidence type="ECO:0000313" key="3">
    <source>
        <dbReference type="EMBL" id="CAJ1961943.1"/>
    </source>
</evidence>
<keyword evidence="2" id="KW-0812">Transmembrane</keyword>
<keyword evidence="4" id="KW-1185">Reference proteome</keyword>
<feature type="transmembrane region" description="Helical" evidence="2">
    <location>
        <begin position="90"/>
        <end position="109"/>
    </location>
</feature>
<dbReference type="EMBL" id="CAKOGP040002091">
    <property type="protein sequence ID" value="CAJ1961943.1"/>
    <property type="molecule type" value="Genomic_DNA"/>
</dbReference>
<feature type="transmembrane region" description="Helical" evidence="2">
    <location>
        <begin position="190"/>
        <end position="208"/>
    </location>
</feature>
<organism evidence="3 4">
    <name type="scientific">Cylindrotheca closterium</name>
    <dbReference type="NCBI Taxonomy" id="2856"/>
    <lineage>
        <taxon>Eukaryota</taxon>
        <taxon>Sar</taxon>
        <taxon>Stramenopiles</taxon>
        <taxon>Ochrophyta</taxon>
        <taxon>Bacillariophyta</taxon>
        <taxon>Bacillariophyceae</taxon>
        <taxon>Bacillariophycidae</taxon>
        <taxon>Bacillariales</taxon>
        <taxon>Bacillariaceae</taxon>
        <taxon>Cylindrotheca</taxon>
    </lineage>
</organism>
<proteinExistence type="predicted"/>
<feature type="transmembrane region" description="Helical" evidence="2">
    <location>
        <begin position="12"/>
        <end position="30"/>
    </location>
</feature>
<dbReference type="Proteomes" id="UP001295423">
    <property type="component" value="Unassembled WGS sequence"/>
</dbReference>
<feature type="transmembrane region" description="Helical" evidence="2">
    <location>
        <begin position="36"/>
        <end position="62"/>
    </location>
</feature>
<keyword evidence="2" id="KW-1133">Transmembrane helix</keyword>
<accession>A0AAD2G3Y1</accession>
<dbReference type="AlphaFoldDB" id="A0AAD2G3Y1"/>
<reference evidence="3" key="1">
    <citation type="submission" date="2023-08" db="EMBL/GenBank/DDBJ databases">
        <authorList>
            <person name="Audoor S."/>
            <person name="Bilcke G."/>
        </authorList>
    </citation>
    <scope>NUCLEOTIDE SEQUENCE</scope>
</reference>
<feature type="region of interest" description="Disordered" evidence="1">
    <location>
        <begin position="219"/>
        <end position="255"/>
    </location>
</feature>
<comment type="caution">
    <text evidence="3">The sequence shown here is derived from an EMBL/GenBank/DDBJ whole genome shotgun (WGS) entry which is preliminary data.</text>
</comment>
<protein>
    <submittedName>
        <fullName evidence="3">Uncharacterized protein</fullName>
    </submittedName>
</protein>
<sequence length="255" mass="27510">MRGIFMGQMPELYLSGFCLFLWLTGMWQIHNPNNNIAVGVSSIIDANIYFASWGAFLCSILLCGKVGQEMYGVDIAGRVSPLVKTRAGKWYMMVFSSMIVLTASVRAFLAESCNSDSMSMAPKCTQTKLAIATGVVGTIFAGAVTGITLKSGPLKLLYEWNAALVMVVISCFAIAYVTAGEGPGSSVGNLYFATWVTFILSILIFTSCHMESIANREQTNAAAAAADGNESDEDIELQEQPSSPHREEPPEVEDL</sequence>
<keyword evidence="2" id="KW-0472">Membrane</keyword>
<feature type="transmembrane region" description="Helical" evidence="2">
    <location>
        <begin position="156"/>
        <end position="178"/>
    </location>
</feature>
<gene>
    <name evidence="3" type="ORF">CYCCA115_LOCUS19451</name>
</gene>
<evidence type="ECO:0000256" key="1">
    <source>
        <dbReference type="SAM" id="MobiDB-lite"/>
    </source>
</evidence>